<dbReference type="Pfam" id="PF01302">
    <property type="entry name" value="CAP_GLY"/>
    <property type="match status" value="1"/>
</dbReference>
<dbReference type="GO" id="GO:0051010">
    <property type="term" value="F:microtubule plus-end binding"/>
    <property type="evidence" value="ECO:0007669"/>
    <property type="project" value="TreeGrafter"/>
</dbReference>
<organism evidence="3 4">
    <name type="scientific">Rhipicephalus microplus</name>
    <name type="common">Cattle tick</name>
    <name type="synonym">Boophilus microplus</name>
    <dbReference type="NCBI Taxonomy" id="6941"/>
    <lineage>
        <taxon>Eukaryota</taxon>
        <taxon>Metazoa</taxon>
        <taxon>Ecdysozoa</taxon>
        <taxon>Arthropoda</taxon>
        <taxon>Chelicerata</taxon>
        <taxon>Arachnida</taxon>
        <taxon>Acari</taxon>
        <taxon>Parasitiformes</taxon>
        <taxon>Ixodida</taxon>
        <taxon>Ixodoidea</taxon>
        <taxon>Ixodidae</taxon>
        <taxon>Rhipicephalinae</taxon>
        <taxon>Rhipicephalus</taxon>
        <taxon>Boophilus</taxon>
    </lineage>
</organism>
<name>A0A9J6EYE9_RHIMP</name>
<evidence type="ECO:0000256" key="1">
    <source>
        <dbReference type="SAM" id="MobiDB-lite"/>
    </source>
</evidence>
<dbReference type="GO" id="GO:0005634">
    <property type="term" value="C:nucleus"/>
    <property type="evidence" value="ECO:0007669"/>
    <property type="project" value="TreeGrafter"/>
</dbReference>
<protein>
    <recommendedName>
        <fullName evidence="2">CAP-Gly domain-containing protein</fullName>
    </recommendedName>
</protein>
<feature type="region of interest" description="Disordered" evidence="1">
    <location>
        <begin position="302"/>
        <end position="364"/>
    </location>
</feature>
<dbReference type="PANTHER" id="PTHR18916">
    <property type="entry name" value="DYNACTIN 1-RELATED MICROTUBULE-BINDING"/>
    <property type="match status" value="1"/>
</dbReference>
<dbReference type="SUPFAM" id="SSF74924">
    <property type="entry name" value="Cap-Gly domain"/>
    <property type="match status" value="1"/>
</dbReference>
<accession>A0A9J6EYE9</accession>
<sequence length="364" mass="40259">MGRLAVRFVAAAETGGPFNHGSADDFIVGDRVWVNGTRPGYIQFLGETQFAAGDWAGVLFNPLSSLRYFRCLPRHGLFAPLHKVAREGGHTSTTTTTTTRTTRITSQPRRAGSQESLRSSLSSASARAGVRLGVAALTSPAKVILPCSLPSYSPFSPLDLCCAFFVALKEKEEHVEQLLKERDLERAEVARAAVQVEESEQQLAALRTEHQCYVEEMEKRAASLHQLLEEHEQERARLNALNSDLQRKVEDLQFRLEEQEILHSDNDTAATAQAEKVSHLERQLQEYKDQLEAAKLQCSAQRREKERREMTSKAADGAVPISPLYCRPEAEPRRLPASATPGVSARSPSRAARGRASCARDAAR</sequence>
<dbReference type="InterPro" id="IPR036859">
    <property type="entry name" value="CAP-Gly_dom_sf"/>
</dbReference>
<feature type="region of interest" description="Disordered" evidence="1">
    <location>
        <begin position="88"/>
        <end position="118"/>
    </location>
</feature>
<dbReference type="GO" id="GO:0035371">
    <property type="term" value="C:microtubule plus-end"/>
    <property type="evidence" value="ECO:0007669"/>
    <property type="project" value="TreeGrafter"/>
</dbReference>
<evidence type="ECO:0000313" key="3">
    <source>
        <dbReference type="EMBL" id="KAH8039466.1"/>
    </source>
</evidence>
<reference evidence="3" key="2">
    <citation type="submission" date="2021-09" db="EMBL/GenBank/DDBJ databases">
        <authorList>
            <person name="Jia N."/>
            <person name="Wang J."/>
            <person name="Shi W."/>
            <person name="Du L."/>
            <person name="Sun Y."/>
            <person name="Zhan W."/>
            <person name="Jiang J."/>
            <person name="Wang Q."/>
            <person name="Zhang B."/>
            <person name="Ji P."/>
            <person name="Sakyi L.B."/>
            <person name="Cui X."/>
            <person name="Yuan T."/>
            <person name="Jiang B."/>
            <person name="Yang W."/>
            <person name="Lam T.T.-Y."/>
            <person name="Chang Q."/>
            <person name="Ding S."/>
            <person name="Wang X."/>
            <person name="Zhu J."/>
            <person name="Ruan X."/>
            <person name="Zhao L."/>
            <person name="Wei J."/>
            <person name="Que T."/>
            <person name="Du C."/>
            <person name="Cheng J."/>
            <person name="Dai P."/>
            <person name="Han X."/>
            <person name="Huang E."/>
            <person name="Gao Y."/>
            <person name="Liu J."/>
            <person name="Shao H."/>
            <person name="Ye R."/>
            <person name="Li L."/>
            <person name="Wei W."/>
            <person name="Wang X."/>
            <person name="Wang C."/>
            <person name="Huo Q."/>
            <person name="Li W."/>
            <person name="Guo W."/>
            <person name="Chen H."/>
            <person name="Chen S."/>
            <person name="Zhou L."/>
            <person name="Zhou L."/>
            <person name="Ni X."/>
            <person name="Tian J."/>
            <person name="Zhou Y."/>
            <person name="Sheng Y."/>
            <person name="Liu T."/>
            <person name="Pan Y."/>
            <person name="Xia L."/>
            <person name="Li J."/>
            <person name="Zhao F."/>
            <person name="Cao W."/>
        </authorList>
    </citation>
    <scope>NUCLEOTIDE SEQUENCE</scope>
    <source>
        <strain evidence="3">Rmic-2018</strain>
        <tissue evidence="3">Larvae</tissue>
    </source>
</reference>
<dbReference type="Gene3D" id="2.30.30.190">
    <property type="entry name" value="CAP Gly-rich-like domain"/>
    <property type="match status" value="1"/>
</dbReference>
<feature type="compositionally biased region" description="Low complexity" evidence="1">
    <location>
        <begin position="91"/>
        <end position="106"/>
    </location>
</feature>
<feature type="compositionally biased region" description="Low complexity" evidence="1">
    <location>
        <begin position="344"/>
        <end position="364"/>
    </location>
</feature>
<dbReference type="EMBL" id="JABSTU010000001">
    <property type="protein sequence ID" value="KAH8039466.1"/>
    <property type="molecule type" value="Genomic_DNA"/>
</dbReference>
<feature type="domain" description="CAP-Gly" evidence="2">
    <location>
        <begin position="28"/>
        <end position="85"/>
    </location>
</feature>
<gene>
    <name evidence="3" type="ORF">HPB51_007344</name>
</gene>
<proteinExistence type="predicted"/>
<dbReference type="PANTHER" id="PTHR18916:SF82">
    <property type="entry name" value="CAP-GLY DOMAIN-CONTAINING PROTEIN"/>
    <property type="match status" value="1"/>
</dbReference>
<dbReference type="VEuPathDB" id="VectorBase:LOC119173364"/>
<comment type="caution">
    <text evidence="3">The sequence shown here is derived from an EMBL/GenBank/DDBJ whole genome shotgun (WGS) entry which is preliminary data.</text>
</comment>
<dbReference type="GO" id="GO:0005938">
    <property type="term" value="C:cell cortex"/>
    <property type="evidence" value="ECO:0007669"/>
    <property type="project" value="TreeGrafter"/>
</dbReference>
<reference evidence="3" key="1">
    <citation type="journal article" date="2020" name="Cell">
        <title>Large-Scale Comparative Analyses of Tick Genomes Elucidate Their Genetic Diversity and Vector Capacities.</title>
        <authorList>
            <consortium name="Tick Genome and Microbiome Consortium (TIGMIC)"/>
            <person name="Jia N."/>
            <person name="Wang J."/>
            <person name="Shi W."/>
            <person name="Du L."/>
            <person name="Sun Y."/>
            <person name="Zhan W."/>
            <person name="Jiang J.F."/>
            <person name="Wang Q."/>
            <person name="Zhang B."/>
            <person name="Ji P."/>
            <person name="Bell-Sakyi L."/>
            <person name="Cui X.M."/>
            <person name="Yuan T.T."/>
            <person name="Jiang B.G."/>
            <person name="Yang W.F."/>
            <person name="Lam T.T."/>
            <person name="Chang Q.C."/>
            <person name="Ding S.J."/>
            <person name="Wang X.J."/>
            <person name="Zhu J.G."/>
            <person name="Ruan X.D."/>
            <person name="Zhao L."/>
            <person name="Wei J.T."/>
            <person name="Ye R.Z."/>
            <person name="Que T.C."/>
            <person name="Du C.H."/>
            <person name="Zhou Y.H."/>
            <person name="Cheng J.X."/>
            <person name="Dai P.F."/>
            <person name="Guo W.B."/>
            <person name="Han X.H."/>
            <person name="Huang E.J."/>
            <person name="Li L.F."/>
            <person name="Wei W."/>
            <person name="Gao Y.C."/>
            <person name="Liu J.Z."/>
            <person name="Shao H.Z."/>
            <person name="Wang X."/>
            <person name="Wang C.C."/>
            <person name="Yang T.C."/>
            <person name="Huo Q.B."/>
            <person name="Li W."/>
            <person name="Chen H.Y."/>
            <person name="Chen S.E."/>
            <person name="Zhou L.G."/>
            <person name="Ni X.B."/>
            <person name="Tian J.H."/>
            <person name="Sheng Y."/>
            <person name="Liu T."/>
            <person name="Pan Y.S."/>
            <person name="Xia L.Y."/>
            <person name="Li J."/>
            <person name="Zhao F."/>
            <person name="Cao W.C."/>
        </authorList>
    </citation>
    <scope>NUCLEOTIDE SEQUENCE</scope>
    <source>
        <strain evidence="3">Rmic-2018</strain>
    </source>
</reference>
<dbReference type="Proteomes" id="UP000821866">
    <property type="component" value="Chromosome 1"/>
</dbReference>
<evidence type="ECO:0000313" key="4">
    <source>
        <dbReference type="Proteomes" id="UP000821866"/>
    </source>
</evidence>
<dbReference type="GO" id="GO:0031122">
    <property type="term" value="P:cytoplasmic microtubule organization"/>
    <property type="evidence" value="ECO:0007669"/>
    <property type="project" value="TreeGrafter"/>
</dbReference>
<feature type="compositionally biased region" description="Basic and acidic residues" evidence="1">
    <location>
        <begin position="302"/>
        <end position="311"/>
    </location>
</feature>
<dbReference type="InterPro" id="IPR000938">
    <property type="entry name" value="CAP-Gly_domain"/>
</dbReference>
<evidence type="ECO:0000259" key="2">
    <source>
        <dbReference type="SMART" id="SM01052"/>
    </source>
</evidence>
<dbReference type="SMART" id="SM01052">
    <property type="entry name" value="CAP_GLY"/>
    <property type="match status" value="1"/>
</dbReference>
<dbReference type="AlphaFoldDB" id="A0A9J6EYE9"/>
<keyword evidence="4" id="KW-1185">Reference proteome</keyword>